<feature type="binding site" evidence="7">
    <location>
        <position position="15"/>
    </location>
    <ligand>
        <name>ADP-alpha-D-glucose</name>
        <dbReference type="ChEBI" id="CHEBI:57498"/>
    </ligand>
</feature>
<evidence type="ECO:0000256" key="2">
    <source>
        <dbReference type="ARBA" id="ARBA00002764"/>
    </source>
</evidence>
<comment type="similarity">
    <text evidence="3 7">Belongs to the glycosyltransferase 1 family. Bacterial/plant glycogen synthase subfamily.</text>
</comment>
<feature type="domain" description="Glycosyl transferase family 1" evidence="8">
    <location>
        <begin position="288"/>
        <end position="445"/>
    </location>
</feature>
<reference evidence="11" key="1">
    <citation type="submission" date="2019-08" db="EMBL/GenBank/DDBJ databases">
        <authorList>
            <person name="Ishikawa M."/>
            <person name="Suzuki T."/>
            <person name="Matsutani M."/>
        </authorList>
    </citation>
    <scope>NUCLEOTIDE SEQUENCE</scope>
    <source>
        <strain evidence="11">7C1</strain>
        <strain evidence="10">8C4</strain>
    </source>
</reference>
<evidence type="ECO:0000259" key="8">
    <source>
        <dbReference type="Pfam" id="PF00534"/>
    </source>
</evidence>
<comment type="function">
    <text evidence="2 7">Synthesizes alpha-1,4-glucan chains using ADP-glucose.</text>
</comment>
<comment type="catalytic activity">
    <reaction evidence="1 7">
        <text>[(1-&gt;4)-alpha-D-glucosyl](n) + ADP-alpha-D-glucose = [(1-&gt;4)-alpha-D-glucosyl](n+1) + ADP + H(+)</text>
        <dbReference type="Rhea" id="RHEA:18189"/>
        <dbReference type="Rhea" id="RHEA-COMP:9584"/>
        <dbReference type="Rhea" id="RHEA-COMP:9587"/>
        <dbReference type="ChEBI" id="CHEBI:15378"/>
        <dbReference type="ChEBI" id="CHEBI:15444"/>
        <dbReference type="ChEBI" id="CHEBI:57498"/>
        <dbReference type="ChEBI" id="CHEBI:456216"/>
        <dbReference type="EC" id="2.4.1.21"/>
    </reaction>
</comment>
<dbReference type="HAMAP" id="MF_00484">
    <property type="entry name" value="Glycogen_synth"/>
    <property type="match status" value="1"/>
</dbReference>
<dbReference type="EMBL" id="BKBO01000015">
    <property type="protein sequence ID" value="GEQ49277.1"/>
    <property type="molecule type" value="Genomic_DNA"/>
</dbReference>
<dbReference type="CDD" id="cd03791">
    <property type="entry name" value="GT5_Glycogen_synthase_DULL1-like"/>
    <property type="match status" value="1"/>
</dbReference>
<dbReference type="Proteomes" id="UP000886607">
    <property type="component" value="Unassembled WGS sequence"/>
</dbReference>
<dbReference type="Pfam" id="PF08323">
    <property type="entry name" value="Glyco_transf_5"/>
    <property type="match status" value="1"/>
</dbReference>
<sequence length="479" mass="54447">MKLLFAAAECAPFFKTGGLGDVAGTLPKELAKEGTETVVVLPYFTKMPDKYKNQLKDVFNFEVNVGWRKQYCGVKRLDMGKVTYYFIDSLYYFDREALYGYYDDGERFAFFQMAVIELMEKIAFIPDILQVNDYHTAMIPFLLKEKYHWIEAYRNIRTVLTIHNIQFQGQYGSEILPDLFGMGTERYDDGTLRLGDAVNFMKAGILYADRITTVSPSYAQEIQTPEFGCGLEVILRMEAGKLSGILNGIDYEANDPETDPVLNEHYSVKDLSGKYQSKADLQRLTGLNEDPEVPLLAVVSRLTYQKGFHLLLDEFENLLQMDIQFVLLGTGDPDFERGFAEIAQRYPGKSSVAIDFDVELAQKIYASSDLFLMPSAFEPCGLSQMIAMRYGTLPVVHEVGGLKDTVVPYNPVEGTGTGFGFQDFSSFQLMECIKKAIELYHFSPETWQKMVQAAMIQDFSWTTSCRQYLDLYQQLATVE</sequence>
<keyword evidence="13" id="KW-1185">Reference proteome</keyword>
<dbReference type="GO" id="GO:0009011">
    <property type="term" value="F:alpha-1,4-glucan glucosyltransferase (ADP-glucose donor) activity"/>
    <property type="evidence" value="ECO:0007669"/>
    <property type="project" value="UniProtKB-UniRule"/>
</dbReference>
<evidence type="ECO:0000256" key="5">
    <source>
        <dbReference type="ARBA" id="ARBA00022679"/>
    </source>
</evidence>
<dbReference type="RefSeq" id="WP_202583904.1">
    <property type="nucleotide sequence ID" value="NZ_BKBO01000015.1"/>
</dbReference>
<gene>
    <name evidence="7 11" type="primary">glgA</name>
    <name evidence="10" type="ORF">TK11N_11290</name>
    <name evidence="11" type="ORF">TK2N_06050</name>
</gene>
<dbReference type="InterPro" id="IPR001296">
    <property type="entry name" value="Glyco_trans_1"/>
</dbReference>
<evidence type="ECO:0000313" key="12">
    <source>
        <dbReference type="Proteomes" id="UP000886597"/>
    </source>
</evidence>
<name>A0AAN4RJ62_9ENTE</name>
<dbReference type="Gene3D" id="3.40.50.2000">
    <property type="entry name" value="Glycogen Phosphorylase B"/>
    <property type="match status" value="2"/>
</dbReference>
<evidence type="ECO:0000256" key="7">
    <source>
        <dbReference type="HAMAP-Rule" id="MF_00484"/>
    </source>
</evidence>
<proteinExistence type="inferred from homology"/>
<dbReference type="InterPro" id="IPR011835">
    <property type="entry name" value="GS/SS"/>
</dbReference>
<dbReference type="Proteomes" id="UP000886597">
    <property type="component" value="Unassembled WGS sequence"/>
</dbReference>
<reference evidence="11" key="2">
    <citation type="journal article" date="2020" name="Int. Dairy J.">
        <title>Lactic acid bacterial diversity in Brie cheese focusing on salt concentration and pH of isolation medium and characterisation of halophilic and alkaliphilic lactic acid bacterial isolates.</title>
        <authorList>
            <person name="Unno R."/>
            <person name="Matsutani M."/>
            <person name="Suzuki T."/>
            <person name="Kodama K."/>
            <person name="Matsushita H."/>
            <person name="Yamasato K."/>
            <person name="Koizumi Y."/>
            <person name="Ishikawa M."/>
        </authorList>
    </citation>
    <scope>NUCLEOTIDE SEQUENCE</scope>
    <source>
        <strain evidence="11">7C1</strain>
        <strain evidence="10">8C4</strain>
    </source>
</reference>
<keyword evidence="4 7" id="KW-0328">Glycosyltransferase</keyword>
<evidence type="ECO:0000256" key="3">
    <source>
        <dbReference type="ARBA" id="ARBA00010281"/>
    </source>
</evidence>
<protein>
    <recommendedName>
        <fullName evidence="7">Glycogen synthase</fullName>
        <ecNumber evidence="7">2.4.1.21</ecNumber>
    </recommendedName>
    <alternativeName>
        <fullName evidence="7">Starch [bacterial glycogen] synthase</fullName>
    </alternativeName>
</protein>
<keyword evidence="6 7" id="KW-0320">Glycogen biosynthesis</keyword>
<evidence type="ECO:0000259" key="9">
    <source>
        <dbReference type="Pfam" id="PF08323"/>
    </source>
</evidence>
<evidence type="ECO:0000256" key="4">
    <source>
        <dbReference type="ARBA" id="ARBA00022676"/>
    </source>
</evidence>
<dbReference type="EMBL" id="BKBQ01000007">
    <property type="protein sequence ID" value="GEQ53761.1"/>
    <property type="molecule type" value="Genomic_DNA"/>
</dbReference>
<comment type="caution">
    <text evidence="11">The sequence shown here is derived from an EMBL/GenBank/DDBJ whole genome shotgun (WGS) entry which is preliminary data.</text>
</comment>
<feature type="domain" description="Starch synthase catalytic" evidence="9">
    <location>
        <begin position="2"/>
        <end position="236"/>
    </location>
</feature>
<dbReference type="SUPFAM" id="SSF53756">
    <property type="entry name" value="UDP-Glycosyltransferase/glycogen phosphorylase"/>
    <property type="match status" value="1"/>
</dbReference>
<dbReference type="EC" id="2.4.1.21" evidence="7"/>
<evidence type="ECO:0000313" key="11">
    <source>
        <dbReference type="EMBL" id="GEQ53761.1"/>
    </source>
</evidence>
<dbReference type="NCBIfam" id="TIGR02095">
    <property type="entry name" value="glgA"/>
    <property type="match status" value="1"/>
</dbReference>
<dbReference type="PANTHER" id="PTHR45825">
    <property type="entry name" value="GRANULE-BOUND STARCH SYNTHASE 1, CHLOROPLASTIC/AMYLOPLASTIC"/>
    <property type="match status" value="1"/>
</dbReference>
<evidence type="ECO:0000313" key="13">
    <source>
        <dbReference type="Proteomes" id="UP000886607"/>
    </source>
</evidence>
<evidence type="ECO:0000256" key="6">
    <source>
        <dbReference type="ARBA" id="ARBA00023056"/>
    </source>
</evidence>
<accession>A0AAN4RJ62</accession>
<keyword evidence="5 7" id="KW-0808">Transferase</keyword>
<dbReference type="AlphaFoldDB" id="A0AAN4RJ62"/>
<dbReference type="InterPro" id="IPR013534">
    <property type="entry name" value="Starch_synth_cat_dom"/>
</dbReference>
<dbReference type="Pfam" id="PF00534">
    <property type="entry name" value="Glycos_transf_1"/>
    <property type="match status" value="1"/>
</dbReference>
<evidence type="ECO:0000313" key="10">
    <source>
        <dbReference type="EMBL" id="GEQ49277.1"/>
    </source>
</evidence>
<dbReference type="GO" id="GO:0004373">
    <property type="term" value="F:alpha-1,4-glucan glucosyltransferase (UDP-glucose donor) activity"/>
    <property type="evidence" value="ECO:0007669"/>
    <property type="project" value="InterPro"/>
</dbReference>
<evidence type="ECO:0000256" key="1">
    <source>
        <dbReference type="ARBA" id="ARBA00001478"/>
    </source>
</evidence>
<organism evidence="11 12">
    <name type="scientific">Tetragenococcus koreensis</name>
    <dbReference type="NCBI Taxonomy" id="290335"/>
    <lineage>
        <taxon>Bacteria</taxon>
        <taxon>Bacillati</taxon>
        <taxon>Bacillota</taxon>
        <taxon>Bacilli</taxon>
        <taxon>Lactobacillales</taxon>
        <taxon>Enterococcaceae</taxon>
        <taxon>Tetragenococcus</taxon>
    </lineage>
</organism>
<dbReference type="NCBIfam" id="NF001898">
    <property type="entry name" value="PRK00654.1-1"/>
    <property type="match status" value="1"/>
</dbReference>
<dbReference type="GO" id="GO:0005978">
    <property type="term" value="P:glycogen biosynthetic process"/>
    <property type="evidence" value="ECO:0007669"/>
    <property type="project" value="UniProtKB-UniRule"/>
</dbReference>
<dbReference type="PANTHER" id="PTHR45825:SF11">
    <property type="entry name" value="ALPHA AMYLASE DOMAIN-CONTAINING PROTEIN"/>
    <property type="match status" value="1"/>
</dbReference>
<comment type="pathway">
    <text evidence="7">Glycan biosynthesis; glycogen biosynthesis.</text>
</comment>